<proteinExistence type="predicted"/>
<dbReference type="AlphaFoldDB" id="A0A163GSU5"/>
<feature type="compositionally biased region" description="Polar residues" evidence="1">
    <location>
        <begin position="97"/>
        <end position="110"/>
    </location>
</feature>
<sequence>MPRQHRSRSSGYVDQLEEHARRDRRERELQMRRYHENSRHSSTAYHIIKSDHLCVPVFETARQPRDSEQVEQRRESQSPRSFRVEEVRPGPRPAYNYNLNTEPVLPSQSPTKHEWKPHQHSSKPKIKVQIIQDHPPIFDKTSARTPKRSPSASPKSSTAQPELPFQYSTLQVKLAQICAVCLPFKDVEPADPRDLTFEKIAAQVEGFGFDLRIWSQVANVNGLAMVEKSKRNVANAASRNLARLIVRVSELHDACAAAKPRDLKLPSLPTVTDKEDEEELYDDDESEDDANIDDPTESPGFVIHSLLHSIEVQIQTLKRLSRSLQEATPDAKDEVVNVTRLVDETAQYFGSNTALQLHLIDSRLSGRKALVAARRACRIV</sequence>
<reference evidence="2 3" key="1">
    <citation type="journal article" date="2016" name="Sci. Rep.">
        <title>Draft genome sequencing and secretome analysis of fungal phytopathogen Ascochyta rabiei provides insight into the necrotrophic effector repertoire.</title>
        <authorList>
            <person name="Verma S."/>
            <person name="Gazara R.K."/>
            <person name="Nizam S."/>
            <person name="Parween S."/>
            <person name="Chattopadhyay D."/>
            <person name="Verma P.K."/>
        </authorList>
    </citation>
    <scope>NUCLEOTIDE SEQUENCE [LARGE SCALE GENOMIC DNA]</scope>
    <source>
        <strain evidence="2 3">ArDII</strain>
    </source>
</reference>
<gene>
    <name evidence="2" type="ORF">ST47_g3840</name>
</gene>
<dbReference type="Proteomes" id="UP000076837">
    <property type="component" value="Unassembled WGS sequence"/>
</dbReference>
<feature type="region of interest" description="Disordered" evidence="1">
    <location>
        <begin position="1"/>
        <end position="25"/>
    </location>
</feature>
<feature type="compositionally biased region" description="Acidic residues" evidence="1">
    <location>
        <begin position="274"/>
        <end position="295"/>
    </location>
</feature>
<dbReference type="EMBL" id="JYNV01000145">
    <property type="protein sequence ID" value="KZM24995.1"/>
    <property type="molecule type" value="Genomic_DNA"/>
</dbReference>
<feature type="region of interest" description="Disordered" evidence="1">
    <location>
        <begin position="266"/>
        <end position="295"/>
    </location>
</feature>
<organism evidence="2 3">
    <name type="scientific">Didymella rabiei</name>
    <name type="common">Chickpea ascochyta blight fungus</name>
    <name type="synonym">Mycosphaerella rabiei</name>
    <dbReference type="NCBI Taxonomy" id="5454"/>
    <lineage>
        <taxon>Eukaryota</taxon>
        <taxon>Fungi</taxon>
        <taxon>Dikarya</taxon>
        <taxon>Ascomycota</taxon>
        <taxon>Pezizomycotina</taxon>
        <taxon>Dothideomycetes</taxon>
        <taxon>Pleosporomycetidae</taxon>
        <taxon>Pleosporales</taxon>
        <taxon>Pleosporineae</taxon>
        <taxon>Didymellaceae</taxon>
        <taxon>Ascochyta</taxon>
    </lineage>
</organism>
<feature type="compositionally biased region" description="Low complexity" evidence="1">
    <location>
        <begin position="148"/>
        <end position="159"/>
    </location>
</feature>
<evidence type="ECO:0000256" key="1">
    <source>
        <dbReference type="SAM" id="MobiDB-lite"/>
    </source>
</evidence>
<accession>A0A163GSU5</accession>
<feature type="compositionally biased region" description="Basic and acidic residues" evidence="1">
    <location>
        <begin position="62"/>
        <end position="89"/>
    </location>
</feature>
<name>A0A163GSU5_DIDRA</name>
<comment type="caution">
    <text evidence="2">The sequence shown here is derived from an EMBL/GenBank/DDBJ whole genome shotgun (WGS) entry which is preliminary data.</text>
</comment>
<feature type="compositionally biased region" description="Basic and acidic residues" evidence="1">
    <location>
        <begin position="16"/>
        <end position="25"/>
    </location>
</feature>
<protein>
    <submittedName>
        <fullName evidence="2">Uncharacterized protein</fullName>
    </submittedName>
</protein>
<feature type="region of interest" description="Disordered" evidence="1">
    <location>
        <begin position="62"/>
        <end position="162"/>
    </location>
</feature>
<evidence type="ECO:0000313" key="3">
    <source>
        <dbReference type="Proteomes" id="UP000076837"/>
    </source>
</evidence>
<keyword evidence="3" id="KW-1185">Reference proteome</keyword>
<evidence type="ECO:0000313" key="2">
    <source>
        <dbReference type="EMBL" id="KZM24995.1"/>
    </source>
</evidence>